<organism evidence="1 2">
    <name type="scientific">Bizionia paragorgiae</name>
    <dbReference type="NCBI Taxonomy" id="283786"/>
    <lineage>
        <taxon>Bacteria</taxon>
        <taxon>Pseudomonadati</taxon>
        <taxon>Bacteroidota</taxon>
        <taxon>Flavobacteriia</taxon>
        <taxon>Flavobacteriales</taxon>
        <taxon>Flavobacteriaceae</taxon>
        <taxon>Bizionia</taxon>
    </lineage>
</organism>
<dbReference type="AlphaFoldDB" id="A0A1H4DI34"/>
<evidence type="ECO:0000313" key="2">
    <source>
        <dbReference type="Proteomes" id="UP000198846"/>
    </source>
</evidence>
<keyword evidence="2" id="KW-1185">Reference proteome</keyword>
<evidence type="ECO:0008006" key="3">
    <source>
        <dbReference type="Google" id="ProtNLM"/>
    </source>
</evidence>
<reference evidence="1 2" key="1">
    <citation type="submission" date="2016-10" db="EMBL/GenBank/DDBJ databases">
        <authorList>
            <person name="de Groot N.N."/>
        </authorList>
    </citation>
    <scope>NUCLEOTIDE SEQUENCE [LARGE SCALE GENOMIC DNA]</scope>
    <source>
        <strain evidence="1 2">DSM 23842</strain>
    </source>
</reference>
<dbReference type="Proteomes" id="UP000198846">
    <property type="component" value="Unassembled WGS sequence"/>
</dbReference>
<dbReference type="PROSITE" id="PS51257">
    <property type="entry name" value="PROKAR_LIPOPROTEIN"/>
    <property type="match status" value="1"/>
</dbReference>
<protein>
    <recommendedName>
        <fullName evidence="3">Lipoprotein</fullName>
    </recommendedName>
</protein>
<accession>A0A1H4DI34</accession>
<name>A0A1H4DI34_BIZPA</name>
<gene>
    <name evidence="1" type="ORF">SAMN04487990_1342</name>
</gene>
<dbReference type="RefSeq" id="WP_092136763.1">
    <property type="nucleotide sequence ID" value="NZ_FNQK01000034.1"/>
</dbReference>
<dbReference type="OrthoDB" id="1447646at2"/>
<sequence length="175" mass="19929">MKHLTVLMILIVFSCHSTKKTSNNEHSKVMITNQQCPKDGVCSLEVLRKKSITVKTDEFGNSYTEITENDHSSLLVFEYKRNSIEGVQDDNYQEFVYIELASKTENLSIKDSNLQDAKVTFVRLCFCKGQTGAYKVNSGKLNITKMDTSNYQLEMTFKVNEVPQVINAISTTFKM</sequence>
<proteinExistence type="predicted"/>
<evidence type="ECO:0000313" key="1">
    <source>
        <dbReference type="EMBL" id="SEA72441.1"/>
    </source>
</evidence>
<dbReference type="EMBL" id="FNQK01000034">
    <property type="protein sequence ID" value="SEA72441.1"/>
    <property type="molecule type" value="Genomic_DNA"/>
</dbReference>